<proteinExistence type="predicted"/>
<evidence type="ECO:0000256" key="2">
    <source>
        <dbReference type="ARBA" id="ARBA00023136"/>
    </source>
</evidence>
<evidence type="ECO:0000313" key="8">
    <source>
        <dbReference type="Proteomes" id="UP000325811"/>
    </source>
</evidence>
<dbReference type="PRINTS" id="PR01021">
    <property type="entry name" value="OMPADOMAIN"/>
</dbReference>
<feature type="chain" id="PRO_5024932167" evidence="5">
    <location>
        <begin position="22"/>
        <end position="359"/>
    </location>
</feature>
<feature type="domain" description="OmpA-like" evidence="6">
    <location>
        <begin position="232"/>
        <end position="358"/>
    </location>
</feature>
<dbReference type="RefSeq" id="WP_165187580.1">
    <property type="nucleotide sequence ID" value="NZ_LR699554.1"/>
</dbReference>
<dbReference type="CDD" id="cd07185">
    <property type="entry name" value="OmpA_C-like"/>
    <property type="match status" value="1"/>
</dbReference>
<keyword evidence="2 4" id="KW-0472">Membrane</keyword>
<dbReference type="SUPFAM" id="SSF103088">
    <property type="entry name" value="OmpA-like"/>
    <property type="match status" value="1"/>
</dbReference>
<dbReference type="AlphaFoldDB" id="A0A5Q4ZIU4"/>
<dbReference type="InterPro" id="IPR006664">
    <property type="entry name" value="OMP_bac"/>
</dbReference>
<gene>
    <name evidence="7" type="ORF">PDMSB3_0124</name>
</gene>
<reference evidence="7 8" key="1">
    <citation type="submission" date="2019-08" db="EMBL/GenBank/DDBJ databases">
        <authorList>
            <person name="Herpell B J."/>
        </authorList>
    </citation>
    <scope>NUCLEOTIDE SEQUENCE [LARGE SCALE GENOMIC DNA]</scope>
    <source>
        <strain evidence="8">Msb3</strain>
    </source>
</reference>
<protein>
    <submittedName>
        <fullName evidence="7">Outer membrane protein A</fullName>
    </submittedName>
</protein>
<evidence type="ECO:0000256" key="4">
    <source>
        <dbReference type="PROSITE-ProRule" id="PRU00473"/>
    </source>
</evidence>
<keyword evidence="3" id="KW-0998">Cell outer membrane</keyword>
<evidence type="ECO:0000313" key="7">
    <source>
        <dbReference type="EMBL" id="VVD31427.1"/>
    </source>
</evidence>
<dbReference type="PROSITE" id="PS51123">
    <property type="entry name" value="OMPA_2"/>
    <property type="match status" value="1"/>
</dbReference>
<feature type="signal peptide" evidence="5">
    <location>
        <begin position="1"/>
        <end position="21"/>
    </location>
</feature>
<comment type="subcellular location">
    <subcellularLocation>
        <location evidence="1">Cell outer membrane</location>
    </subcellularLocation>
</comment>
<sequence>MKHQLTVLVCALALTACADHAARERLGIEDATLLKTGFGATQDEAAGAVNAQWVSTYAPIASGNTALASLQTRLDRLPGDKNGYFHAKAQCWINAAQQARQANDQWGFVQEAIGQAATITMGLENGTPLSAANPALRTVSTVRPDLWKIVNTIKADPAVVQCPQAQQPLACAEVELAQAGHDAWRRSFTNAEKRLPEVQDNLRQSAQRALQCTPAVQAPASTSAPVPVPAARPQQKITLKADSLFRFNGGDEAAVLPAGKRQLDDVATGLKNAPALHELKITGYADRLGDKSYNLDLSMQRARTVERYLRAHGVSLPMTAQGRGSANPLVDCRRTKRDALMQCLAPNRRVEIEPVAARS</sequence>
<name>A0A5Q4ZIU4_9BURK</name>
<dbReference type="InterPro" id="IPR006665">
    <property type="entry name" value="OmpA-like"/>
</dbReference>
<dbReference type="Gene3D" id="3.30.1330.60">
    <property type="entry name" value="OmpA-like domain"/>
    <property type="match status" value="1"/>
</dbReference>
<dbReference type="PANTHER" id="PTHR30329:SF21">
    <property type="entry name" value="LIPOPROTEIN YIAD-RELATED"/>
    <property type="match status" value="1"/>
</dbReference>
<dbReference type="Pfam" id="PF00691">
    <property type="entry name" value="OmpA"/>
    <property type="match status" value="1"/>
</dbReference>
<organism evidence="7 8">
    <name type="scientific">Paraburkholderia dioscoreae</name>
    <dbReference type="NCBI Taxonomy" id="2604047"/>
    <lineage>
        <taxon>Bacteria</taxon>
        <taxon>Pseudomonadati</taxon>
        <taxon>Pseudomonadota</taxon>
        <taxon>Betaproteobacteria</taxon>
        <taxon>Burkholderiales</taxon>
        <taxon>Burkholderiaceae</taxon>
        <taxon>Paraburkholderia</taxon>
    </lineage>
</organism>
<dbReference type="PROSITE" id="PS51257">
    <property type="entry name" value="PROKAR_LIPOPROTEIN"/>
    <property type="match status" value="1"/>
</dbReference>
<dbReference type="GO" id="GO:0009279">
    <property type="term" value="C:cell outer membrane"/>
    <property type="evidence" value="ECO:0007669"/>
    <property type="project" value="UniProtKB-SubCell"/>
</dbReference>
<dbReference type="KEGG" id="pdio:PDMSB3_0124.1"/>
<keyword evidence="8" id="KW-1185">Reference proteome</keyword>
<dbReference type="InterPro" id="IPR050330">
    <property type="entry name" value="Bact_OuterMem_StrucFunc"/>
</dbReference>
<evidence type="ECO:0000256" key="1">
    <source>
        <dbReference type="ARBA" id="ARBA00004442"/>
    </source>
</evidence>
<evidence type="ECO:0000256" key="3">
    <source>
        <dbReference type="ARBA" id="ARBA00023237"/>
    </source>
</evidence>
<dbReference type="EMBL" id="LR699554">
    <property type="protein sequence ID" value="VVD31427.1"/>
    <property type="molecule type" value="Genomic_DNA"/>
</dbReference>
<dbReference type="Proteomes" id="UP000325811">
    <property type="component" value="Chromosome II"/>
</dbReference>
<dbReference type="InterPro" id="IPR036737">
    <property type="entry name" value="OmpA-like_sf"/>
</dbReference>
<dbReference type="PANTHER" id="PTHR30329">
    <property type="entry name" value="STATOR ELEMENT OF FLAGELLAR MOTOR COMPLEX"/>
    <property type="match status" value="1"/>
</dbReference>
<evidence type="ECO:0000259" key="6">
    <source>
        <dbReference type="PROSITE" id="PS51123"/>
    </source>
</evidence>
<keyword evidence="5" id="KW-0732">Signal</keyword>
<accession>A0A5Q4ZIU4</accession>
<evidence type="ECO:0000256" key="5">
    <source>
        <dbReference type="SAM" id="SignalP"/>
    </source>
</evidence>